<name>H0R4X0_9ACTN</name>
<dbReference type="STRING" id="1077974.GOEFS_106_00170"/>
<comment type="caution">
    <text evidence="2">The sequence shown here is derived from an EMBL/GenBank/DDBJ whole genome shotgun (WGS) entry which is preliminary data.</text>
</comment>
<dbReference type="InterPro" id="IPR001387">
    <property type="entry name" value="Cro/C1-type_HTH"/>
</dbReference>
<evidence type="ECO:0000313" key="3">
    <source>
        <dbReference type="Proteomes" id="UP000035034"/>
    </source>
</evidence>
<keyword evidence="3" id="KW-1185">Reference proteome</keyword>
<accession>H0R4X0</accession>
<evidence type="ECO:0000259" key="1">
    <source>
        <dbReference type="PROSITE" id="PS50943"/>
    </source>
</evidence>
<dbReference type="SUPFAM" id="SSF47413">
    <property type="entry name" value="lambda repressor-like DNA-binding domains"/>
    <property type="match status" value="1"/>
</dbReference>
<dbReference type="PROSITE" id="PS50943">
    <property type="entry name" value="HTH_CROC1"/>
    <property type="match status" value="1"/>
</dbReference>
<dbReference type="Gene3D" id="1.10.260.40">
    <property type="entry name" value="lambda repressor-like DNA-binding domains"/>
    <property type="match status" value="1"/>
</dbReference>
<dbReference type="GO" id="GO:0003677">
    <property type="term" value="F:DNA binding"/>
    <property type="evidence" value="ECO:0007669"/>
    <property type="project" value="InterPro"/>
</dbReference>
<dbReference type="CDD" id="cd00093">
    <property type="entry name" value="HTH_XRE"/>
    <property type="match status" value="1"/>
</dbReference>
<gene>
    <name evidence="2" type="ORF">GOEFS_106_00170</name>
</gene>
<organism evidence="2 3">
    <name type="scientific">Gordonia effusa NBRC 100432</name>
    <dbReference type="NCBI Taxonomy" id="1077974"/>
    <lineage>
        <taxon>Bacteria</taxon>
        <taxon>Bacillati</taxon>
        <taxon>Actinomycetota</taxon>
        <taxon>Actinomycetes</taxon>
        <taxon>Mycobacteriales</taxon>
        <taxon>Gordoniaceae</taxon>
        <taxon>Gordonia</taxon>
    </lineage>
</organism>
<reference evidence="2 3" key="1">
    <citation type="submission" date="2011-12" db="EMBL/GenBank/DDBJ databases">
        <title>Whole genome shotgun sequence of Gordonia effusa NBRC 100432.</title>
        <authorList>
            <person name="Yoshida I."/>
            <person name="Takarada H."/>
            <person name="Hosoyama A."/>
            <person name="Tsuchikane K."/>
            <person name="Katsumata H."/>
            <person name="Yamazaki S."/>
            <person name="Fujita N."/>
        </authorList>
    </citation>
    <scope>NUCLEOTIDE SEQUENCE [LARGE SCALE GENOMIC DNA]</scope>
    <source>
        <strain evidence="2 3">NBRC 100432</strain>
    </source>
</reference>
<dbReference type="InterPro" id="IPR010982">
    <property type="entry name" value="Lambda_DNA-bd_dom_sf"/>
</dbReference>
<dbReference type="EMBL" id="BAEH01000106">
    <property type="protein sequence ID" value="GAB20121.1"/>
    <property type="molecule type" value="Genomic_DNA"/>
</dbReference>
<feature type="domain" description="HTH cro/C1-type" evidence="1">
    <location>
        <begin position="47"/>
        <end position="82"/>
    </location>
</feature>
<proteinExistence type="predicted"/>
<dbReference type="AlphaFoldDB" id="H0R4X0"/>
<protein>
    <recommendedName>
        <fullName evidence="1">HTH cro/C1-type domain-containing protein</fullName>
    </recommendedName>
</protein>
<dbReference type="OrthoDB" id="2679623at2"/>
<dbReference type="Proteomes" id="UP000035034">
    <property type="component" value="Unassembled WGS sequence"/>
</dbReference>
<dbReference type="RefSeq" id="WP_007319456.1">
    <property type="nucleotide sequence ID" value="NZ_BAEH01000106.1"/>
</dbReference>
<evidence type="ECO:0000313" key="2">
    <source>
        <dbReference type="EMBL" id="GAB20121.1"/>
    </source>
</evidence>
<sequence>MSSSTLRSHPTFACLLAELFDNTFRYDGSPVTATEIARRIAPNRRAVKESYLSQLRNGIANEPSLKAVSALADAFDVDIAYFTVRFQMQHADISPAERVSRARVVHNVECYRLASAIADLPLAQRNVVVSLIQILHEHNRPARISA</sequence>
<dbReference type="eggNOG" id="ENOG5031W18">
    <property type="taxonomic scope" value="Bacteria"/>
</dbReference>